<evidence type="ECO:0000256" key="1">
    <source>
        <dbReference type="ARBA" id="ARBA00022598"/>
    </source>
</evidence>
<dbReference type="RefSeq" id="WP_344463288.1">
    <property type="nucleotide sequence ID" value="NZ_BAAANT010000009.1"/>
</dbReference>
<dbReference type="InterPro" id="IPR052032">
    <property type="entry name" value="ATP-dep_AA_Ligase"/>
</dbReference>
<keyword evidence="7" id="KW-1185">Reference proteome</keyword>
<dbReference type="PANTHER" id="PTHR43585">
    <property type="entry name" value="FUMIPYRROLE BIOSYNTHESIS PROTEIN C"/>
    <property type="match status" value="1"/>
</dbReference>
<reference evidence="6 7" key="1">
    <citation type="journal article" date="2019" name="Int. J. Syst. Evol. Microbiol.">
        <title>The Global Catalogue of Microorganisms (GCM) 10K type strain sequencing project: providing services to taxonomists for standard genome sequencing and annotation.</title>
        <authorList>
            <consortium name="The Broad Institute Genomics Platform"/>
            <consortium name="The Broad Institute Genome Sequencing Center for Infectious Disease"/>
            <person name="Wu L."/>
            <person name="Ma J."/>
        </authorList>
    </citation>
    <scope>NUCLEOTIDE SEQUENCE [LARGE SCALE GENOMIC DNA]</scope>
    <source>
        <strain evidence="6 7">JCM 14560</strain>
    </source>
</reference>
<evidence type="ECO:0000313" key="7">
    <source>
        <dbReference type="Proteomes" id="UP001422759"/>
    </source>
</evidence>
<organism evidence="6 7">
    <name type="scientific">Kitasatospora kazusensis</name>
    <dbReference type="NCBI Taxonomy" id="407974"/>
    <lineage>
        <taxon>Bacteria</taxon>
        <taxon>Bacillati</taxon>
        <taxon>Actinomycetota</taxon>
        <taxon>Actinomycetes</taxon>
        <taxon>Kitasatosporales</taxon>
        <taxon>Streptomycetaceae</taxon>
        <taxon>Kitasatospora</taxon>
    </lineage>
</organism>
<evidence type="ECO:0000256" key="4">
    <source>
        <dbReference type="PROSITE-ProRule" id="PRU00409"/>
    </source>
</evidence>
<accession>A0ABN2ZAC4</accession>
<gene>
    <name evidence="6" type="ORF">GCM10009760_21270</name>
</gene>
<dbReference type="InterPro" id="IPR011761">
    <property type="entry name" value="ATP-grasp"/>
</dbReference>
<keyword evidence="2 4" id="KW-0547">Nucleotide-binding</keyword>
<protein>
    <recommendedName>
        <fullName evidence="5">ATP-grasp domain-containing protein</fullName>
    </recommendedName>
</protein>
<keyword evidence="1" id="KW-0436">Ligase</keyword>
<keyword evidence="3 4" id="KW-0067">ATP-binding</keyword>
<evidence type="ECO:0000256" key="2">
    <source>
        <dbReference type="ARBA" id="ARBA00022741"/>
    </source>
</evidence>
<evidence type="ECO:0000256" key="3">
    <source>
        <dbReference type="ARBA" id="ARBA00022840"/>
    </source>
</evidence>
<feature type="domain" description="ATP-grasp" evidence="5">
    <location>
        <begin position="118"/>
        <end position="316"/>
    </location>
</feature>
<dbReference type="PANTHER" id="PTHR43585:SF2">
    <property type="entry name" value="ATP-GRASP ENZYME FSQD"/>
    <property type="match status" value="1"/>
</dbReference>
<dbReference type="PROSITE" id="PS50975">
    <property type="entry name" value="ATP_GRASP"/>
    <property type="match status" value="1"/>
</dbReference>
<dbReference type="Gene3D" id="3.40.50.20">
    <property type="match status" value="1"/>
</dbReference>
<sequence length="441" mass="48246">MGFDPKPTVLILGTDRYLLRACERHDVDAVLVCGSLSWERGLLDLPGSMTVLRVDDQNDLEAVLAALHRAGLGNRAFDAVLTNDEWSLVTAGALARLLGCRGIDPTVALHFRDKYLQKERVRAAGVRTARSTVIEDIYEVDAEAMRFERAVLKPVAGAGTARTSLIGGAADLRNRSEEYRAQRIHGRTFVLEEFVPGDEWVVDGVVVDGRVVFTAVGRYLVPCLDVVDRRLPLSMWLFDPGTEAWAYELAGPLVQSAISALGLRDGVFHLELFHDPETGEVTFSECAARRGGGLTHEEVDCKFGVDLGEAALLCALGRDTRITPVVRPGVVGCSYVSTRPGTLVDSPSVAEVLAQANVEYVSVDQPFGTEFPEAYGTTSQKFGALLLLTDGEDEFATRTEELRDWFADRLVIAPTHGTARELRLWQQSRRDDAVPAYSAGR</sequence>
<name>A0ABN2ZAC4_9ACTN</name>
<dbReference type="SUPFAM" id="SSF56059">
    <property type="entry name" value="Glutathione synthetase ATP-binding domain-like"/>
    <property type="match status" value="1"/>
</dbReference>
<comment type="caution">
    <text evidence="6">The sequence shown here is derived from an EMBL/GenBank/DDBJ whole genome shotgun (WGS) entry which is preliminary data.</text>
</comment>
<dbReference type="Gene3D" id="3.30.470.20">
    <property type="entry name" value="ATP-grasp fold, B domain"/>
    <property type="match status" value="1"/>
</dbReference>
<dbReference type="Proteomes" id="UP001422759">
    <property type="component" value="Unassembled WGS sequence"/>
</dbReference>
<proteinExistence type="predicted"/>
<evidence type="ECO:0000259" key="5">
    <source>
        <dbReference type="PROSITE" id="PS50975"/>
    </source>
</evidence>
<evidence type="ECO:0000313" key="6">
    <source>
        <dbReference type="EMBL" id="GAA2139256.1"/>
    </source>
</evidence>
<dbReference type="Pfam" id="PF13535">
    <property type="entry name" value="ATP-grasp_4"/>
    <property type="match status" value="1"/>
</dbReference>
<dbReference type="EMBL" id="BAAANT010000009">
    <property type="protein sequence ID" value="GAA2139256.1"/>
    <property type="molecule type" value="Genomic_DNA"/>
</dbReference>